<comment type="cofactor">
    <cofactor evidence="1 7">
        <name>heme</name>
        <dbReference type="ChEBI" id="CHEBI:30413"/>
    </cofactor>
</comment>
<protein>
    <submittedName>
        <fullName evidence="8">Putative benzoate 4-monooxygenase cytochrome P450 protein</fullName>
    </submittedName>
</protein>
<accession>A0A1W2TWU3</accession>
<dbReference type="InterPro" id="IPR036396">
    <property type="entry name" value="Cyt_P450_sf"/>
</dbReference>
<dbReference type="PANTHER" id="PTHR24305:SF226">
    <property type="entry name" value="CYTOCHROME P450 MONOOXYGENASE"/>
    <property type="match status" value="1"/>
</dbReference>
<evidence type="ECO:0000256" key="5">
    <source>
        <dbReference type="ARBA" id="ARBA00023004"/>
    </source>
</evidence>
<dbReference type="InterPro" id="IPR050121">
    <property type="entry name" value="Cytochrome_P450_monoxygenase"/>
</dbReference>
<gene>
    <name evidence="8" type="ORF">SAMD00023353_10900250</name>
</gene>
<dbReference type="PRINTS" id="PR00465">
    <property type="entry name" value="EP450IV"/>
</dbReference>
<evidence type="ECO:0000313" key="9">
    <source>
        <dbReference type="Proteomes" id="UP000054516"/>
    </source>
</evidence>
<keyword evidence="5 7" id="KW-0408">Iron</keyword>
<evidence type="ECO:0000256" key="2">
    <source>
        <dbReference type="ARBA" id="ARBA00010617"/>
    </source>
</evidence>
<dbReference type="GO" id="GO:0004497">
    <property type="term" value="F:monooxygenase activity"/>
    <property type="evidence" value="ECO:0007669"/>
    <property type="project" value="UniProtKB-KW"/>
</dbReference>
<sequence>MGDEVDTFLRLILNSAGQPLDMSPLCEHLTADIAGQLAFGQALKTQVDEENRIFPRSMVAFNGVVSLFMAFPRLSAAWPLLRLLHKKSGISFIRSIRTIIQRRIALPKDAKHDFYSITVDEPISGESPLDQTQLWAEASFFLPAGGTTLSAAISAVFFYLSQYPSVYLRLASEIRRTFSSGRDIEVGVLLSKCKYLRAVIDESMRMSPPFLGTFWREPYDSFKDLFIVDGQTIPRGTMVGVNPYCIMHNEEYFPRPHFFDPERWLEPDEDKPEDPYGKERRTMMRAAFAPFALGETGCLGKAMAYHETSLVIAKTLWYFDFHRAPGEAGKLGEGVPGSTDGRHLKGEYQLYDLSVADHRGPLLQFIPRGDLGDELRESPRGS</sequence>
<feature type="binding site" description="axial binding residue" evidence="7">
    <location>
        <position position="298"/>
    </location>
    <ligand>
        <name>heme</name>
        <dbReference type="ChEBI" id="CHEBI:30413"/>
    </ligand>
    <ligandPart>
        <name>Fe</name>
        <dbReference type="ChEBI" id="CHEBI:18248"/>
    </ligandPart>
</feature>
<dbReference type="Proteomes" id="UP000054516">
    <property type="component" value="Unassembled WGS sequence"/>
</dbReference>
<dbReference type="STRING" id="77044.A0A1W2TWU3"/>
<keyword evidence="6 8" id="KW-0560">Oxidoreductase</keyword>
<dbReference type="OrthoDB" id="1470350at2759"/>
<dbReference type="GO" id="GO:0016705">
    <property type="term" value="F:oxidoreductase activity, acting on paired donors, with incorporation or reduction of molecular oxygen"/>
    <property type="evidence" value="ECO:0007669"/>
    <property type="project" value="InterPro"/>
</dbReference>
<keyword evidence="3 7" id="KW-0349">Heme</keyword>
<dbReference type="Pfam" id="PF00067">
    <property type="entry name" value="p450"/>
    <property type="match status" value="1"/>
</dbReference>
<comment type="similarity">
    <text evidence="2">Belongs to the cytochrome P450 family.</text>
</comment>
<dbReference type="InterPro" id="IPR001128">
    <property type="entry name" value="Cyt_P450"/>
</dbReference>
<keyword evidence="6 8" id="KW-0503">Monooxygenase</keyword>
<dbReference type="Gene3D" id="1.10.630.10">
    <property type="entry name" value="Cytochrome P450"/>
    <property type="match status" value="1"/>
</dbReference>
<organism evidence="8">
    <name type="scientific">Rosellinia necatrix</name>
    <name type="common">White root-rot fungus</name>
    <dbReference type="NCBI Taxonomy" id="77044"/>
    <lineage>
        <taxon>Eukaryota</taxon>
        <taxon>Fungi</taxon>
        <taxon>Dikarya</taxon>
        <taxon>Ascomycota</taxon>
        <taxon>Pezizomycotina</taxon>
        <taxon>Sordariomycetes</taxon>
        <taxon>Xylariomycetidae</taxon>
        <taxon>Xylariales</taxon>
        <taxon>Xylariaceae</taxon>
        <taxon>Rosellinia</taxon>
    </lineage>
</organism>
<dbReference type="PANTHER" id="PTHR24305">
    <property type="entry name" value="CYTOCHROME P450"/>
    <property type="match status" value="1"/>
</dbReference>
<dbReference type="AlphaFoldDB" id="A0A1W2TWU3"/>
<dbReference type="OMA" id="GKAMAYH"/>
<dbReference type="InterPro" id="IPR002403">
    <property type="entry name" value="Cyt_P450_E_grp-IV"/>
</dbReference>
<keyword evidence="4 7" id="KW-0479">Metal-binding</keyword>
<dbReference type="SUPFAM" id="SSF48264">
    <property type="entry name" value="Cytochrome P450"/>
    <property type="match status" value="1"/>
</dbReference>
<reference evidence="8" key="1">
    <citation type="submission" date="2016-03" db="EMBL/GenBank/DDBJ databases">
        <title>Draft genome sequence of Rosellinia necatrix.</title>
        <authorList>
            <person name="Kanematsu S."/>
        </authorList>
    </citation>
    <scope>NUCLEOTIDE SEQUENCE [LARGE SCALE GENOMIC DNA]</scope>
    <source>
        <strain evidence="8">W97</strain>
    </source>
</reference>
<evidence type="ECO:0000256" key="1">
    <source>
        <dbReference type="ARBA" id="ARBA00001971"/>
    </source>
</evidence>
<dbReference type="EMBL" id="DF977554">
    <property type="protein sequence ID" value="GAP93160.1"/>
    <property type="molecule type" value="Genomic_DNA"/>
</dbReference>
<proteinExistence type="inferred from homology"/>
<evidence type="ECO:0000256" key="4">
    <source>
        <dbReference type="ARBA" id="ARBA00022723"/>
    </source>
</evidence>
<evidence type="ECO:0000313" key="8">
    <source>
        <dbReference type="EMBL" id="GAP93160.1"/>
    </source>
</evidence>
<evidence type="ECO:0000256" key="6">
    <source>
        <dbReference type="ARBA" id="ARBA00023033"/>
    </source>
</evidence>
<dbReference type="GO" id="GO:0005506">
    <property type="term" value="F:iron ion binding"/>
    <property type="evidence" value="ECO:0007669"/>
    <property type="project" value="InterPro"/>
</dbReference>
<dbReference type="PRINTS" id="PR00385">
    <property type="entry name" value="P450"/>
</dbReference>
<evidence type="ECO:0000256" key="7">
    <source>
        <dbReference type="PIRSR" id="PIRSR602403-1"/>
    </source>
</evidence>
<dbReference type="GO" id="GO:0020037">
    <property type="term" value="F:heme binding"/>
    <property type="evidence" value="ECO:0007669"/>
    <property type="project" value="InterPro"/>
</dbReference>
<name>A0A1W2TWU3_ROSNE</name>
<keyword evidence="9" id="KW-1185">Reference proteome</keyword>
<evidence type="ECO:0000256" key="3">
    <source>
        <dbReference type="ARBA" id="ARBA00022617"/>
    </source>
</evidence>